<dbReference type="InterPro" id="IPR029058">
    <property type="entry name" value="AB_hydrolase_fold"/>
</dbReference>
<reference evidence="8" key="1">
    <citation type="journal article" date="2019" name="Int. J. Syst. Evol. Microbiol.">
        <title>The Global Catalogue of Microorganisms (GCM) 10K type strain sequencing project: providing services to taxonomists for standard genome sequencing and annotation.</title>
        <authorList>
            <consortium name="The Broad Institute Genomics Platform"/>
            <consortium name="The Broad Institute Genome Sequencing Center for Infectious Disease"/>
            <person name="Wu L."/>
            <person name="Ma J."/>
        </authorList>
    </citation>
    <scope>NUCLEOTIDE SEQUENCE [LARGE SCALE GENOMIC DNA]</scope>
    <source>
        <strain evidence="8">JCM 16898</strain>
    </source>
</reference>
<dbReference type="Pfam" id="PF00561">
    <property type="entry name" value="Abhydrolase_1"/>
    <property type="match status" value="1"/>
</dbReference>
<dbReference type="PANTHER" id="PTHR43248">
    <property type="entry name" value="2-SUCCINYL-6-HYDROXY-2,4-CYCLOHEXADIENE-1-CARBOXYLATE SYNTHASE"/>
    <property type="match status" value="1"/>
</dbReference>
<dbReference type="PANTHER" id="PTHR43248:SF29">
    <property type="entry name" value="TRIPEPTIDYL AMINOPEPTIDASE"/>
    <property type="match status" value="1"/>
</dbReference>
<gene>
    <name evidence="7" type="ORF">GCM10022222_70920</name>
</gene>
<dbReference type="InterPro" id="IPR013595">
    <property type="entry name" value="Pept_S33_TAP-like_C"/>
</dbReference>
<comment type="similarity">
    <text evidence="1">Belongs to the peptidase S33 family.</text>
</comment>
<sequence length="487" mass="52314">MIFMPKFRSLASVFMAVAVVPLVPTVAAAEGLDWQPCASIAKGWDADDQRTECAMVTVPLDYADPGGRTIDIAVSRIPAIGTRTGAIVFNPGGPGQSGMTTPRTTADSKAAGLLEHYDLIGFDPRGVDYSAGLDCPEDGTQPDPGLSEKEQARFVAERDAAAKRQCIAKDPALVRSLTTPNIARDLDRIRQALGEDKIGYYGISWGTALGAQYRTLFDDHVDKMLLDSVMSPKLDLTAMDDDETTAGEKTFHEFSAWIADYDAVYHFGADEPTVVKALLDLRAELAAHPRKGPDGSVVNGETVNAMLADPRKQWPDLASRLATIRDGGTPAAPRAAAPASGFGWDTERTGGSTFQQNALLCNESPSPRDFDTVWQHRLERIQRNPVAGSQGIWEQRCIGWPSAAQQWQFGPGKSQLQLVGHTFEPVTPIGWAYAMQRQIGGALMTVEDDAHGSLASLPCAAAAVTFFDTGRTTTESCPGPPIPTPKS</sequence>
<evidence type="ECO:0000259" key="5">
    <source>
        <dbReference type="Pfam" id="PF00561"/>
    </source>
</evidence>
<feature type="domain" description="AB hydrolase-1" evidence="5">
    <location>
        <begin position="86"/>
        <end position="239"/>
    </location>
</feature>
<organism evidence="7 8">
    <name type="scientific">Amycolatopsis ultiminotia</name>
    <dbReference type="NCBI Taxonomy" id="543629"/>
    <lineage>
        <taxon>Bacteria</taxon>
        <taxon>Bacillati</taxon>
        <taxon>Actinomycetota</taxon>
        <taxon>Actinomycetes</taxon>
        <taxon>Pseudonocardiales</taxon>
        <taxon>Pseudonocardiaceae</taxon>
        <taxon>Amycolatopsis</taxon>
    </lineage>
</organism>
<accession>A0ABP6Y220</accession>
<feature type="domain" description="Peptidase S33 tripeptidyl aminopeptidase-like C-terminal" evidence="6">
    <location>
        <begin position="385"/>
        <end position="472"/>
    </location>
</feature>
<comment type="caution">
    <text evidence="7">The sequence shown here is derived from an EMBL/GenBank/DDBJ whole genome shotgun (WGS) entry which is preliminary data.</text>
</comment>
<keyword evidence="2 4" id="KW-0732">Signal</keyword>
<evidence type="ECO:0000256" key="4">
    <source>
        <dbReference type="SAM" id="SignalP"/>
    </source>
</evidence>
<dbReference type="SUPFAM" id="SSF53474">
    <property type="entry name" value="alpha/beta-Hydrolases"/>
    <property type="match status" value="1"/>
</dbReference>
<evidence type="ECO:0000256" key="1">
    <source>
        <dbReference type="ARBA" id="ARBA00010088"/>
    </source>
</evidence>
<dbReference type="Pfam" id="PF08386">
    <property type="entry name" value="Abhydrolase_4"/>
    <property type="match status" value="1"/>
</dbReference>
<keyword evidence="3 7" id="KW-0378">Hydrolase</keyword>
<dbReference type="InterPro" id="IPR000073">
    <property type="entry name" value="AB_hydrolase_1"/>
</dbReference>
<dbReference type="InterPro" id="IPR051601">
    <property type="entry name" value="Serine_prot/Carboxylest_S33"/>
</dbReference>
<protein>
    <submittedName>
        <fullName evidence="7">Alpha/beta hydrolase</fullName>
    </submittedName>
</protein>
<proteinExistence type="inferred from homology"/>
<dbReference type="Gene3D" id="3.40.50.1820">
    <property type="entry name" value="alpha/beta hydrolase"/>
    <property type="match status" value="1"/>
</dbReference>
<keyword evidence="8" id="KW-1185">Reference proteome</keyword>
<evidence type="ECO:0000259" key="6">
    <source>
        <dbReference type="Pfam" id="PF08386"/>
    </source>
</evidence>
<name>A0ABP6Y220_9PSEU</name>
<evidence type="ECO:0000313" key="8">
    <source>
        <dbReference type="Proteomes" id="UP001500689"/>
    </source>
</evidence>
<dbReference type="EMBL" id="BAAAZN010000020">
    <property type="protein sequence ID" value="GAA3576023.1"/>
    <property type="molecule type" value="Genomic_DNA"/>
</dbReference>
<evidence type="ECO:0000256" key="3">
    <source>
        <dbReference type="ARBA" id="ARBA00022801"/>
    </source>
</evidence>
<evidence type="ECO:0000256" key="2">
    <source>
        <dbReference type="ARBA" id="ARBA00022729"/>
    </source>
</evidence>
<evidence type="ECO:0000313" key="7">
    <source>
        <dbReference type="EMBL" id="GAA3576023.1"/>
    </source>
</evidence>
<dbReference type="Proteomes" id="UP001500689">
    <property type="component" value="Unassembled WGS sequence"/>
</dbReference>
<feature type="chain" id="PRO_5047279539" evidence="4">
    <location>
        <begin position="29"/>
        <end position="487"/>
    </location>
</feature>
<dbReference type="GO" id="GO:0016787">
    <property type="term" value="F:hydrolase activity"/>
    <property type="evidence" value="ECO:0007669"/>
    <property type="project" value="UniProtKB-KW"/>
</dbReference>
<feature type="signal peptide" evidence="4">
    <location>
        <begin position="1"/>
        <end position="28"/>
    </location>
</feature>